<evidence type="ECO:0000313" key="3">
    <source>
        <dbReference type="Proteomes" id="UP000639772"/>
    </source>
</evidence>
<protein>
    <submittedName>
        <fullName evidence="2">Uncharacterized protein</fullName>
    </submittedName>
</protein>
<feature type="compositionally biased region" description="Gly residues" evidence="1">
    <location>
        <begin position="37"/>
        <end position="47"/>
    </location>
</feature>
<organism evidence="2 3">
    <name type="scientific">Vanilla planifolia</name>
    <name type="common">Vanilla</name>
    <dbReference type="NCBI Taxonomy" id="51239"/>
    <lineage>
        <taxon>Eukaryota</taxon>
        <taxon>Viridiplantae</taxon>
        <taxon>Streptophyta</taxon>
        <taxon>Embryophyta</taxon>
        <taxon>Tracheophyta</taxon>
        <taxon>Spermatophyta</taxon>
        <taxon>Magnoliopsida</taxon>
        <taxon>Liliopsida</taxon>
        <taxon>Asparagales</taxon>
        <taxon>Orchidaceae</taxon>
        <taxon>Vanilloideae</taxon>
        <taxon>Vanilleae</taxon>
        <taxon>Vanilla</taxon>
    </lineage>
</organism>
<proteinExistence type="predicted"/>
<accession>A0A835RKQ9</accession>
<reference evidence="2 3" key="1">
    <citation type="journal article" date="2020" name="Nat. Food">
        <title>A phased Vanilla planifolia genome enables genetic improvement of flavour and production.</title>
        <authorList>
            <person name="Hasing T."/>
            <person name="Tang H."/>
            <person name="Brym M."/>
            <person name="Khazi F."/>
            <person name="Huang T."/>
            <person name="Chambers A.H."/>
        </authorList>
    </citation>
    <scope>NUCLEOTIDE SEQUENCE [LARGE SCALE GENOMIC DNA]</scope>
    <source>
        <tissue evidence="2">Leaf</tissue>
    </source>
</reference>
<evidence type="ECO:0000256" key="1">
    <source>
        <dbReference type="SAM" id="MobiDB-lite"/>
    </source>
</evidence>
<feature type="region of interest" description="Disordered" evidence="1">
    <location>
        <begin position="1"/>
        <end position="68"/>
    </location>
</feature>
<sequence length="126" mass="13176">MGEGSGRIGGLRARGAVGGGRDEESRDVRIRTELYVGQGGGHGGGASEGSAAARNEPGQPRRRKEYMSGESGIVGVRCKWSWGPTEVSTGDDIVNRGDKNCCRLMKSGIQLGRGAAARSGYSYEGQ</sequence>
<comment type="caution">
    <text evidence="2">The sequence shown here is derived from an EMBL/GenBank/DDBJ whole genome shotgun (WGS) entry which is preliminary data.</text>
</comment>
<dbReference type="Proteomes" id="UP000639772">
    <property type="component" value="Unassembled WGS sequence"/>
</dbReference>
<gene>
    <name evidence="2" type="ORF">HPP92_009862</name>
</gene>
<feature type="compositionally biased region" description="Basic and acidic residues" evidence="1">
    <location>
        <begin position="20"/>
        <end position="32"/>
    </location>
</feature>
<name>A0A835RKQ9_VANPL</name>
<dbReference type="EMBL" id="JADCNM010000004">
    <property type="protein sequence ID" value="KAG0487767.1"/>
    <property type="molecule type" value="Genomic_DNA"/>
</dbReference>
<dbReference type="AlphaFoldDB" id="A0A835RKQ9"/>
<evidence type="ECO:0000313" key="2">
    <source>
        <dbReference type="EMBL" id="KAG0487767.1"/>
    </source>
</evidence>